<accession>A0ACC8EL34</accession>
<gene>
    <name evidence="1" type="ORF">K441DRAFT_454186</name>
</gene>
<dbReference type="EMBL" id="KV748279">
    <property type="protein sequence ID" value="OCK86927.1"/>
    <property type="molecule type" value="Genomic_DNA"/>
</dbReference>
<keyword evidence="2" id="KW-1185">Reference proteome</keyword>
<feature type="non-terminal residue" evidence="1">
    <location>
        <position position="55"/>
    </location>
</feature>
<reference evidence="1 2" key="1">
    <citation type="journal article" date="2016" name="Nat. Commun.">
        <title>Ectomycorrhizal ecology is imprinted in the genome of the dominant symbiotic fungus Cenococcum geophilum.</title>
        <authorList>
            <consortium name="DOE Joint Genome Institute"/>
            <person name="Peter M."/>
            <person name="Kohler A."/>
            <person name="Ohm R.A."/>
            <person name="Kuo A."/>
            <person name="Krutzmann J."/>
            <person name="Morin E."/>
            <person name="Arend M."/>
            <person name="Barry K.W."/>
            <person name="Binder M."/>
            <person name="Choi C."/>
            <person name="Clum A."/>
            <person name="Copeland A."/>
            <person name="Grisel N."/>
            <person name="Haridas S."/>
            <person name="Kipfer T."/>
            <person name="LaButti K."/>
            <person name="Lindquist E."/>
            <person name="Lipzen A."/>
            <person name="Maire R."/>
            <person name="Meier B."/>
            <person name="Mihaltcheva S."/>
            <person name="Molinier V."/>
            <person name="Murat C."/>
            <person name="Poggeler S."/>
            <person name="Quandt C.A."/>
            <person name="Sperisen C."/>
            <person name="Tritt A."/>
            <person name="Tisserant E."/>
            <person name="Crous P.W."/>
            <person name="Henrissat B."/>
            <person name="Nehls U."/>
            <person name="Egli S."/>
            <person name="Spatafora J.W."/>
            <person name="Grigoriev I.V."/>
            <person name="Martin F.M."/>
        </authorList>
    </citation>
    <scope>NUCLEOTIDE SEQUENCE [LARGE SCALE GENOMIC DNA]</scope>
    <source>
        <strain evidence="1 2">1.58</strain>
    </source>
</reference>
<feature type="non-terminal residue" evidence="1">
    <location>
        <position position="1"/>
    </location>
</feature>
<sequence length="55" mass="6253">KCQIAIEYAYRTQQSSPHISVLWICAGNASRFEQAYIDLADRLNLPSRADPRSDI</sequence>
<evidence type="ECO:0000313" key="2">
    <source>
        <dbReference type="Proteomes" id="UP000250078"/>
    </source>
</evidence>
<proteinExistence type="predicted"/>
<evidence type="ECO:0000313" key="1">
    <source>
        <dbReference type="EMBL" id="OCK86927.1"/>
    </source>
</evidence>
<dbReference type="Proteomes" id="UP000250078">
    <property type="component" value="Unassembled WGS sequence"/>
</dbReference>
<organism evidence="1 2">
    <name type="scientific">Cenococcum geophilum 1.58</name>
    <dbReference type="NCBI Taxonomy" id="794803"/>
    <lineage>
        <taxon>Eukaryota</taxon>
        <taxon>Fungi</taxon>
        <taxon>Dikarya</taxon>
        <taxon>Ascomycota</taxon>
        <taxon>Pezizomycotina</taxon>
        <taxon>Dothideomycetes</taxon>
        <taxon>Pleosporomycetidae</taxon>
        <taxon>Gloniales</taxon>
        <taxon>Gloniaceae</taxon>
        <taxon>Cenococcum</taxon>
    </lineage>
</organism>
<protein>
    <submittedName>
        <fullName evidence="1">Uncharacterized protein</fullName>
    </submittedName>
</protein>
<name>A0ACC8EL34_9PEZI</name>